<proteinExistence type="inferred from homology"/>
<protein>
    <submittedName>
        <fullName evidence="3">Peroxiredoxin</fullName>
        <ecNumber evidence="3">1.11.1.-</ecNumber>
    </submittedName>
</protein>
<accession>A0A841L639</accession>
<keyword evidence="3" id="KW-0560">Oxidoreductase</keyword>
<dbReference type="InterPro" id="IPR029058">
    <property type="entry name" value="AB_hydrolase_fold"/>
</dbReference>
<evidence type="ECO:0000313" key="4">
    <source>
        <dbReference type="Proteomes" id="UP000538147"/>
    </source>
</evidence>
<name>A0A841L639_9SPHN</name>
<organism evidence="3 4">
    <name type="scientific">Polymorphobacter multimanifer</name>
    <dbReference type="NCBI Taxonomy" id="1070431"/>
    <lineage>
        <taxon>Bacteria</taxon>
        <taxon>Pseudomonadati</taxon>
        <taxon>Pseudomonadota</taxon>
        <taxon>Alphaproteobacteria</taxon>
        <taxon>Sphingomonadales</taxon>
        <taxon>Sphingosinicellaceae</taxon>
        <taxon>Polymorphobacter</taxon>
    </lineage>
</organism>
<dbReference type="EMBL" id="JACIIV010000013">
    <property type="protein sequence ID" value="MBB6227890.1"/>
    <property type="molecule type" value="Genomic_DNA"/>
</dbReference>
<keyword evidence="3" id="KW-0575">Peroxidase</keyword>
<dbReference type="InterPro" id="IPR050471">
    <property type="entry name" value="AB_hydrolase"/>
</dbReference>
<dbReference type="InterPro" id="IPR000073">
    <property type="entry name" value="AB_hydrolase_1"/>
</dbReference>
<feature type="domain" description="AB hydrolase-1" evidence="2">
    <location>
        <begin position="23"/>
        <end position="256"/>
    </location>
</feature>
<sequence length="274" mass="29386">MPYVTASTDKTQIHYVEQGEGRPVVLVHGWPLSHRMWEAQIAALVDAGYRVIAYNRRGFGDSGKPGGGYDYDVFAADLDDLVTALDLHDLALVGFSMGGGEVARYIGRYGTGRLARAALLGAVPPFLLQTDDNPHGAPREMFEGMVAGLKADRIGFLDQFFPNFYNSDAGYPGHGADLIAFSKWIAWAASPLATQACVMAFGTTDFRADLARFDVPTLIAHGDADRIVPIEGSALLSHALIPGSRLEVLEGAPHGFAATHAGALNALLIDFLRD</sequence>
<evidence type="ECO:0000313" key="3">
    <source>
        <dbReference type="EMBL" id="MBB6227890.1"/>
    </source>
</evidence>
<dbReference type="AlphaFoldDB" id="A0A841L639"/>
<evidence type="ECO:0000256" key="1">
    <source>
        <dbReference type="ARBA" id="ARBA00038128"/>
    </source>
</evidence>
<dbReference type="PANTHER" id="PTHR43433">
    <property type="entry name" value="HYDROLASE, ALPHA/BETA FOLD FAMILY PROTEIN"/>
    <property type="match status" value="1"/>
</dbReference>
<dbReference type="FunFam" id="3.40.50.1820:FF:000205">
    <property type="entry name" value="Non-haem bromoperoxidase BPO-A2"/>
    <property type="match status" value="1"/>
</dbReference>
<dbReference type="InterPro" id="IPR000639">
    <property type="entry name" value="Epox_hydrolase-like"/>
</dbReference>
<dbReference type="SUPFAM" id="SSF53474">
    <property type="entry name" value="alpha/beta-Hydrolases"/>
    <property type="match status" value="1"/>
</dbReference>
<comment type="similarity">
    <text evidence="1">Belongs to the AB hydrolase superfamily. Bacterial non-heme haloperoxidase / perhydrolase family.</text>
</comment>
<dbReference type="RefSeq" id="WP_184199243.1">
    <property type="nucleotide sequence ID" value="NZ_JACIIV010000013.1"/>
</dbReference>
<dbReference type="PRINTS" id="PR00111">
    <property type="entry name" value="ABHYDROLASE"/>
</dbReference>
<dbReference type="Proteomes" id="UP000538147">
    <property type="component" value="Unassembled WGS sequence"/>
</dbReference>
<dbReference type="GO" id="GO:0004601">
    <property type="term" value="F:peroxidase activity"/>
    <property type="evidence" value="ECO:0007669"/>
    <property type="project" value="UniProtKB-KW"/>
</dbReference>
<evidence type="ECO:0000259" key="2">
    <source>
        <dbReference type="Pfam" id="PF00561"/>
    </source>
</evidence>
<comment type="caution">
    <text evidence="3">The sequence shown here is derived from an EMBL/GenBank/DDBJ whole genome shotgun (WGS) entry which is preliminary data.</text>
</comment>
<keyword evidence="4" id="KW-1185">Reference proteome</keyword>
<dbReference type="PANTHER" id="PTHR43433:SF4">
    <property type="entry name" value="NON-HEME CHLOROPEROXIDASE-RELATED"/>
    <property type="match status" value="1"/>
</dbReference>
<dbReference type="EC" id="1.11.1.-" evidence="3"/>
<dbReference type="Gene3D" id="3.40.50.1820">
    <property type="entry name" value="alpha/beta hydrolase"/>
    <property type="match status" value="1"/>
</dbReference>
<dbReference type="PRINTS" id="PR00412">
    <property type="entry name" value="EPOXHYDRLASE"/>
</dbReference>
<dbReference type="Pfam" id="PF00561">
    <property type="entry name" value="Abhydrolase_1"/>
    <property type="match status" value="1"/>
</dbReference>
<reference evidence="3 4" key="1">
    <citation type="submission" date="2020-08" db="EMBL/GenBank/DDBJ databases">
        <title>Genomic Encyclopedia of Type Strains, Phase IV (KMG-IV): sequencing the most valuable type-strain genomes for metagenomic binning, comparative biology and taxonomic classification.</title>
        <authorList>
            <person name="Goeker M."/>
        </authorList>
    </citation>
    <scope>NUCLEOTIDE SEQUENCE [LARGE SCALE GENOMIC DNA]</scope>
    <source>
        <strain evidence="3 4">DSM 102189</strain>
    </source>
</reference>
<gene>
    <name evidence="3" type="ORF">FHS79_002071</name>
</gene>